<evidence type="ECO:0000313" key="1">
    <source>
        <dbReference type="EMBL" id="KAH3779611.1"/>
    </source>
</evidence>
<evidence type="ECO:0000313" key="2">
    <source>
        <dbReference type="Proteomes" id="UP000828390"/>
    </source>
</evidence>
<gene>
    <name evidence="1" type="ORF">DPMN_157415</name>
</gene>
<accession>A0A9D4EH40</accession>
<name>A0A9D4EH40_DREPO</name>
<organism evidence="1 2">
    <name type="scientific">Dreissena polymorpha</name>
    <name type="common">Zebra mussel</name>
    <name type="synonym">Mytilus polymorpha</name>
    <dbReference type="NCBI Taxonomy" id="45954"/>
    <lineage>
        <taxon>Eukaryota</taxon>
        <taxon>Metazoa</taxon>
        <taxon>Spiralia</taxon>
        <taxon>Lophotrochozoa</taxon>
        <taxon>Mollusca</taxon>
        <taxon>Bivalvia</taxon>
        <taxon>Autobranchia</taxon>
        <taxon>Heteroconchia</taxon>
        <taxon>Euheterodonta</taxon>
        <taxon>Imparidentia</taxon>
        <taxon>Neoheterodontei</taxon>
        <taxon>Myida</taxon>
        <taxon>Dreissenoidea</taxon>
        <taxon>Dreissenidae</taxon>
        <taxon>Dreissena</taxon>
    </lineage>
</organism>
<reference evidence="1" key="1">
    <citation type="journal article" date="2019" name="bioRxiv">
        <title>The Genome of the Zebra Mussel, Dreissena polymorpha: A Resource for Invasive Species Research.</title>
        <authorList>
            <person name="McCartney M.A."/>
            <person name="Auch B."/>
            <person name="Kono T."/>
            <person name="Mallez S."/>
            <person name="Zhang Y."/>
            <person name="Obille A."/>
            <person name="Becker A."/>
            <person name="Abrahante J.E."/>
            <person name="Garbe J."/>
            <person name="Badalamenti J.P."/>
            <person name="Herman A."/>
            <person name="Mangelson H."/>
            <person name="Liachko I."/>
            <person name="Sullivan S."/>
            <person name="Sone E.D."/>
            <person name="Koren S."/>
            <person name="Silverstein K.A.T."/>
            <person name="Beckman K.B."/>
            <person name="Gohl D.M."/>
        </authorList>
    </citation>
    <scope>NUCLEOTIDE SEQUENCE</scope>
    <source>
        <strain evidence="1">Duluth1</strain>
        <tissue evidence="1">Whole animal</tissue>
    </source>
</reference>
<keyword evidence="2" id="KW-1185">Reference proteome</keyword>
<reference evidence="1" key="2">
    <citation type="submission" date="2020-11" db="EMBL/GenBank/DDBJ databases">
        <authorList>
            <person name="McCartney M.A."/>
            <person name="Auch B."/>
            <person name="Kono T."/>
            <person name="Mallez S."/>
            <person name="Becker A."/>
            <person name="Gohl D.M."/>
            <person name="Silverstein K.A.T."/>
            <person name="Koren S."/>
            <person name="Bechman K.B."/>
            <person name="Herman A."/>
            <person name="Abrahante J.E."/>
            <person name="Garbe J."/>
        </authorList>
    </citation>
    <scope>NUCLEOTIDE SEQUENCE</scope>
    <source>
        <strain evidence="1">Duluth1</strain>
        <tissue evidence="1">Whole animal</tissue>
    </source>
</reference>
<comment type="caution">
    <text evidence="1">The sequence shown here is derived from an EMBL/GenBank/DDBJ whole genome shotgun (WGS) entry which is preliminary data.</text>
</comment>
<proteinExistence type="predicted"/>
<protein>
    <submittedName>
        <fullName evidence="1">Uncharacterized protein</fullName>
    </submittedName>
</protein>
<dbReference type="Proteomes" id="UP000828390">
    <property type="component" value="Unassembled WGS sequence"/>
</dbReference>
<dbReference type="AlphaFoldDB" id="A0A9D4EH40"/>
<dbReference type="EMBL" id="JAIWYP010000008">
    <property type="protein sequence ID" value="KAH3779611.1"/>
    <property type="molecule type" value="Genomic_DNA"/>
</dbReference>
<sequence>MEKLLQQLVEAALTTPTAPTARQKGKARNTETHKKITKKRAAIISIGSPPRDQPAIGSDNPTTTRQLVATIGPDATTLGLRDANAIIGPDATTPGLRDASATIGTDATTPGLRDANATIGTDAHNTGIMRRKSHHRTRCRNNRTEF</sequence>